<feature type="transmembrane region" description="Helical" evidence="1">
    <location>
        <begin position="75"/>
        <end position="92"/>
    </location>
</feature>
<evidence type="ECO:0000256" key="1">
    <source>
        <dbReference type="SAM" id="Phobius"/>
    </source>
</evidence>
<gene>
    <name evidence="2" type="ORF">DC094_17165</name>
</gene>
<comment type="caution">
    <text evidence="2">The sequence shown here is derived from an EMBL/GenBank/DDBJ whole genome shotgun (WGS) entry which is preliminary data.</text>
</comment>
<dbReference type="AlphaFoldDB" id="A0A2V1GWP4"/>
<accession>A0A2V1GWP4</accession>
<name>A0A2V1GWP4_9GAMM</name>
<proteinExistence type="predicted"/>
<evidence type="ECO:0000313" key="2">
    <source>
        <dbReference type="EMBL" id="PVZ65616.1"/>
    </source>
</evidence>
<dbReference type="OrthoDB" id="6370491at2"/>
<keyword evidence="1" id="KW-0812">Transmembrane</keyword>
<feature type="transmembrane region" description="Helical" evidence="1">
    <location>
        <begin position="36"/>
        <end position="63"/>
    </location>
</feature>
<keyword evidence="3" id="KW-1185">Reference proteome</keyword>
<dbReference type="Proteomes" id="UP000244906">
    <property type="component" value="Unassembled WGS sequence"/>
</dbReference>
<keyword evidence="1" id="KW-0472">Membrane</keyword>
<organism evidence="2 3">
    <name type="scientific">Pelagibaculum spongiae</name>
    <dbReference type="NCBI Taxonomy" id="2080658"/>
    <lineage>
        <taxon>Bacteria</taxon>
        <taxon>Pseudomonadati</taxon>
        <taxon>Pseudomonadota</taxon>
        <taxon>Gammaproteobacteria</taxon>
        <taxon>Oceanospirillales</taxon>
        <taxon>Pelagibaculum</taxon>
    </lineage>
</organism>
<dbReference type="RefSeq" id="WP_116688356.1">
    <property type="nucleotide sequence ID" value="NZ_CAWNYD010000009.1"/>
</dbReference>
<dbReference type="EMBL" id="QDDL01000009">
    <property type="protein sequence ID" value="PVZ65616.1"/>
    <property type="molecule type" value="Genomic_DNA"/>
</dbReference>
<protein>
    <submittedName>
        <fullName evidence="2">Uncharacterized protein</fullName>
    </submittedName>
</protein>
<evidence type="ECO:0000313" key="3">
    <source>
        <dbReference type="Proteomes" id="UP000244906"/>
    </source>
</evidence>
<sequence>MSILIILLVNLLIGGAALWLASKVLSVQLSFKETLITVAITALVAVIPLIGWIASLIVLFYLLQKYSGNDVWPDLILLVIISRIITFAAYSVL</sequence>
<reference evidence="2 3" key="1">
    <citation type="submission" date="2018-04" db="EMBL/GenBank/DDBJ databases">
        <title>Thalassorhabdus spongiae gen. nov., sp. nov., isolated from a marine sponge in South-West Iceland.</title>
        <authorList>
            <person name="Knobloch S."/>
            <person name="Daussin A."/>
            <person name="Johannsson R."/>
            <person name="Marteinsson V.T."/>
        </authorList>
    </citation>
    <scope>NUCLEOTIDE SEQUENCE [LARGE SCALE GENOMIC DNA]</scope>
    <source>
        <strain evidence="2 3">Hp12</strain>
    </source>
</reference>
<keyword evidence="1" id="KW-1133">Transmembrane helix</keyword>